<evidence type="ECO:0000313" key="4">
    <source>
        <dbReference type="EMBL" id="TDQ48168.1"/>
    </source>
</evidence>
<dbReference type="PANTHER" id="PTHR21666:SF285">
    <property type="entry name" value="M23 FAMILY METALLOPEPTIDASE"/>
    <property type="match status" value="1"/>
</dbReference>
<feature type="domain" description="Peptidase family M23 N-terminal" evidence="3">
    <location>
        <begin position="31"/>
        <end position="99"/>
    </location>
</feature>
<gene>
    <name evidence="4" type="ORF">EV696_108148</name>
</gene>
<feature type="signal peptide" evidence="1">
    <location>
        <begin position="1"/>
        <end position="22"/>
    </location>
</feature>
<keyword evidence="1" id="KW-0732">Signal</keyword>
<dbReference type="SUPFAM" id="SSF51261">
    <property type="entry name" value="Duplicated hybrid motif"/>
    <property type="match status" value="1"/>
</dbReference>
<dbReference type="InterPro" id="IPR016047">
    <property type="entry name" value="M23ase_b-sheet_dom"/>
</dbReference>
<dbReference type="AlphaFoldDB" id="A0A4R6UM66"/>
<dbReference type="Pfam" id="PF01551">
    <property type="entry name" value="Peptidase_M23"/>
    <property type="match status" value="1"/>
</dbReference>
<dbReference type="Gene3D" id="2.70.70.10">
    <property type="entry name" value="Glucose Permease (Domain IIA)"/>
    <property type="match status" value="1"/>
</dbReference>
<dbReference type="RefSeq" id="WP_133590699.1">
    <property type="nucleotide sequence ID" value="NZ_CP037953.1"/>
</dbReference>
<organism evidence="4 5">
    <name type="scientific">Permianibacter aggregans</name>
    <dbReference type="NCBI Taxonomy" id="1510150"/>
    <lineage>
        <taxon>Bacteria</taxon>
        <taxon>Pseudomonadati</taxon>
        <taxon>Pseudomonadota</taxon>
        <taxon>Gammaproteobacteria</taxon>
        <taxon>Pseudomonadales</taxon>
        <taxon>Pseudomonadaceae</taxon>
        <taxon>Permianibacter</taxon>
    </lineage>
</organism>
<proteinExistence type="predicted"/>
<feature type="chain" id="PRO_5020424644" evidence="1">
    <location>
        <begin position="23"/>
        <end position="276"/>
    </location>
</feature>
<keyword evidence="5" id="KW-1185">Reference proteome</keyword>
<evidence type="ECO:0000259" key="3">
    <source>
        <dbReference type="Pfam" id="PF18421"/>
    </source>
</evidence>
<sequence>MKNAAKTFAAVCVLLIGTCLQASGLPQDSRVPGGVAVLDIAPASQHKPDLRFQQQPVLILSHQQRWLAVVGLPLSLTPGNHALTDKDGASVLQFSVADKAYPTQTLKVEPKYVEPPLEVQQRIARESALMRTAFARFSEPLPSSLVMRKPAEGPETSAFGLRRVFNGQSRNPHSGLDIGAPLNAEVVAPLAGKVVVTGDFYFNGNTVIVDHGGGLLSLFCHLNVINVREGQQLETGELIGRVGATGRVTGPHLHFSVNLTGARVEPSLFFLKETGK</sequence>
<dbReference type="InterPro" id="IPR050570">
    <property type="entry name" value="Cell_wall_metabolism_enzyme"/>
</dbReference>
<dbReference type="Proteomes" id="UP000295375">
    <property type="component" value="Unassembled WGS sequence"/>
</dbReference>
<dbReference type="Gene3D" id="2.60.40.1590">
    <property type="entry name" value="Peptidoglycan hydrolase domains"/>
    <property type="match status" value="1"/>
</dbReference>
<dbReference type="InterPro" id="IPR011055">
    <property type="entry name" value="Dup_hybrid_motif"/>
</dbReference>
<protein>
    <submittedName>
        <fullName evidence="4">Peptidase M23-like protein</fullName>
    </submittedName>
</protein>
<comment type="caution">
    <text evidence="4">The sequence shown here is derived from an EMBL/GenBank/DDBJ whole genome shotgun (WGS) entry which is preliminary data.</text>
</comment>
<accession>A0A4R6UM66</accession>
<name>A0A4R6UM66_9GAMM</name>
<evidence type="ECO:0000259" key="2">
    <source>
        <dbReference type="Pfam" id="PF01551"/>
    </source>
</evidence>
<feature type="domain" description="M23ase beta-sheet core" evidence="2">
    <location>
        <begin position="172"/>
        <end position="266"/>
    </location>
</feature>
<dbReference type="OrthoDB" id="9815245at2"/>
<dbReference type="PANTHER" id="PTHR21666">
    <property type="entry name" value="PEPTIDASE-RELATED"/>
    <property type="match status" value="1"/>
</dbReference>
<dbReference type="Pfam" id="PF18421">
    <property type="entry name" value="Peptidase_M23_N"/>
    <property type="match status" value="1"/>
</dbReference>
<dbReference type="EMBL" id="SNYM01000008">
    <property type="protein sequence ID" value="TDQ48168.1"/>
    <property type="molecule type" value="Genomic_DNA"/>
</dbReference>
<dbReference type="CDD" id="cd12797">
    <property type="entry name" value="M23_peptidase"/>
    <property type="match status" value="1"/>
</dbReference>
<dbReference type="InterPro" id="IPR040487">
    <property type="entry name" value="Peptidase_M23_N"/>
</dbReference>
<evidence type="ECO:0000256" key="1">
    <source>
        <dbReference type="SAM" id="SignalP"/>
    </source>
</evidence>
<evidence type="ECO:0000313" key="5">
    <source>
        <dbReference type="Proteomes" id="UP000295375"/>
    </source>
</evidence>
<reference evidence="4 5" key="1">
    <citation type="submission" date="2019-03" db="EMBL/GenBank/DDBJ databases">
        <title>Genomic Encyclopedia of Type Strains, Phase IV (KMG-IV): sequencing the most valuable type-strain genomes for metagenomic binning, comparative biology and taxonomic classification.</title>
        <authorList>
            <person name="Goeker M."/>
        </authorList>
    </citation>
    <scope>NUCLEOTIDE SEQUENCE [LARGE SCALE GENOMIC DNA]</scope>
    <source>
        <strain evidence="4 5">DSM 103792</strain>
    </source>
</reference>
<dbReference type="GO" id="GO:0004222">
    <property type="term" value="F:metalloendopeptidase activity"/>
    <property type="evidence" value="ECO:0007669"/>
    <property type="project" value="TreeGrafter"/>
</dbReference>